<feature type="transmembrane region" description="Helical" evidence="5">
    <location>
        <begin position="786"/>
        <end position="803"/>
    </location>
</feature>
<dbReference type="OrthoDB" id="264392at2759"/>
<evidence type="ECO:0000259" key="7">
    <source>
        <dbReference type="Pfam" id="PF12537"/>
    </source>
</evidence>
<evidence type="ECO:0000256" key="4">
    <source>
        <dbReference type="ARBA" id="ARBA00023136"/>
    </source>
</evidence>
<evidence type="ECO:0000256" key="2">
    <source>
        <dbReference type="ARBA" id="ARBA00022692"/>
    </source>
</evidence>
<dbReference type="GO" id="GO:0016020">
    <property type="term" value="C:membrane"/>
    <property type="evidence" value="ECO:0007669"/>
    <property type="project" value="UniProtKB-SubCell"/>
</dbReference>
<evidence type="ECO:0000259" key="6">
    <source>
        <dbReference type="Pfam" id="PF12430"/>
    </source>
</evidence>
<name>A0A1V8TGU8_9PEZI</name>
<organism evidence="8 9">
    <name type="scientific">Cryoendolithus antarcticus</name>
    <dbReference type="NCBI Taxonomy" id="1507870"/>
    <lineage>
        <taxon>Eukaryota</taxon>
        <taxon>Fungi</taxon>
        <taxon>Dikarya</taxon>
        <taxon>Ascomycota</taxon>
        <taxon>Pezizomycotina</taxon>
        <taxon>Dothideomycetes</taxon>
        <taxon>Dothideomycetidae</taxon>
        <taxon>Cladosporiales</taxon>
        <taxon>Cladosporiaceae</taxon>
        <taxon>Cryoendolithus</taxon>
    </lineage>
</organism>
<keyword evidence="4 5" id="KW-0472">Membrane</keyword>
<dbReference type="InterPro" id="IPR025969">
    <property type="entry name" value="ABA_GPCR_dom"/>
</dbReference>
<evidence type="ECO:0000256" key="1">
    <source>
        <dbReference type="ARBA" id="ARBA00004141"/>
    </source>
</evidence>
<gene>
    <name evidence="8" type="ORF">B0A48_03768</name>
</gene>
<keyword evidence="3 5" id="KW-1133">Transmembrane helix</keyword>
<evidence type="ECO:0000256" key="3">
    <source>
        <dbReference type="ARBA" id="ARBA00022989"/>
    </source>
</evidence>
<evidence type="ECO:0000313" key="8">
    <source>
        <dbReference type="EMBL" id="OQO10471.1"/>
    </source>
</evidence>
<dbReference type="Pfam" id="PF12430">
    <property type="entry name" value="ABA_GPCR"/>
    <property type="match status" value="1"/>
</dbReference>
<comment type="subcellular location">
    <subcellularLocation>
        <location evidence="1">Membrane</location>
        <topology evidence="1">Multi-pass membrane protein</topology>
    </subcellularLocation>
</comment>
<keyword evidence="2 5" id="KW-0812">Transmembrane</keyword>
<sequence>MFGIDDIGLLLGAMSLIYAVVHDTTKVAHGFQLFANFRVGRLKLIDEIRTQRHILNSAVTRLLEPLLSGDEIEALCSATSPLVWTNSQLTTQLQKLYNSNILAVFELARLAIAESSLKFLHSVGVDPANGLGAAGLSPLQVLDKARTDFNSRPMARFRYATHASSIREYFKSIRKANQDIHHAIFDLLLEAPAQLTPARALICSSDSVALPDDMAAVQIRAGACILADNSLPLPMVRRGFRANINDGAMTAISVQAVAAGTTDFRSQAPAHLPSNKTTLLSLLPLRDRLSDLSRVTVASNIADSVAHLAGTPWLTPDVSKSDIAFFENPNSSSSRGPALTEAYLGRDLHQRQLLHQPPGSFSSIYYQTMALKMSIWFLELCAADDRGHDSSPQSPLLAIIADAFTWLGELRSLHDVVFLDAALGCLQLTMDPALSFTDRDKDLEDFRSKVIEPLRAADKALHPVRYIGLSAVLVELLLCEISGTLHPAARSLALRITLSSLLVLSILITPALELHGLVRTLLGTPLDSTSTRKTKARFRLLVEVALFAAWLAVFWYIPQTSILKSSLHNTDSKLPHEHPFTEACLERIGIIGISLMASLAGFAAVSSLWQNFGVRHRKVTENDVSRKEAGLNATEEMLNAKQSRLRALQRKLSEAGSSKDSAGFMSRIAGSIRGSTDHQEQKALQMEISGLETMRYTLSSTLSTMRTRFTEQQRSKTSSGKFLNLFNTGFALYCAYRICATSISSLRRWWQPNSTFATSDPINNVLALLTTHWDSNLDRAAWSRQISFLLSGIMLMASFNAVLQTFRLFARFAPGLLQHAQTSLPLIISQVAGTYVISSALLLRSNLPPEVSSVITEALGAPLEGRFVEAWFESWFLVAVGLTATGILIGRKVGSGDEDWDDLEGVEMGKMS</sequence>
<dbReference type="InParanoid" id="A0A1V8TGU8"/>
<dbReference type="PANTHER" id="PTHR15948:SF0">
    <property type="entry name" value="GOLGI PH REGULATOR A-RELATED"/>
    <property type="match status" value="1"/>
</dbReference>
<dbReference type="EMBL" id="NAJO01000008">
    <property type="protein sequence ID" value="OQO10471.1"/>
    <property type="molecule type" value="Genomic_DNA"/>
</dbReference>
<accession>A0A1V8TGU8</accession>
<protein>
    <recommendedName>
        <fullName evidence="10">Abscisic acid G-protein coupled receptor-like domain-containing protein</fullName>
    </recommendedName>
</protein>
<evidence type="ECO:0000256" key="5">
    <source>
        <dbReference type="SAM" id="Phobius"/>
    </source>
</evidence>
<dbReference type="AlphaFoldDB" id="A0A1V8TGU8"/>
<comment type="caution">
    <text evidence="8">The sequence shown here is derived from an EMBL/GenBank/DDBJ whole genome shotgun (WGS) entry which is preliminary data.</text>
</comment>
<dbReference type="InterPro" id="IPR015672">
    <property type="entry name" value="GPHR/GTG"/>
</dbReference>
<feature type="transmembrane region" description="Helical" evidence="5">
    <location>
        <begin position="588"/>
        <end position="609"/>
    </location>
</feature>
<dbReference type="Proteomes" id="UP000192596">
    <property type="component" value="Unassembled WGS sequence"/>
</dbReference>
<dbReference type="PANTHER" id="PTHR15948">
    <property type="entry name" value="G-PROTEIN COUPLED RECEPTOR 89-RELATED"/>
    <property type="match status" value="1"/>
</dbReference>
<feature type="transmembrane region" description="Helical" evidence="5">
    <location>
        <begin position="492"/>
        <end position="512"/>
    </location>
</feature>
<evidence type="ECO:0000313" key="9">
    <source>
        <dbReference type="Proteomes" id="UP000192596"/>
    </source>
</evidence>
<feature type="domain" description="Abscisic acid G-protein coupled receptor-like" evidence="6">
    <location>
        <begin position="713"/>
        <end position="892"/>
    </location>
</feature>
<proteinExistence type="predicted"/>
<evidence type="ECO:0008006" key="10">
    <source>
        <dbReference type="Google" id="ProtNLM"/>
    </source>
</evidence>
<keyword evidence="9" id="KW-1185">Reference proteome</keyword>
<dbReference type="Pfam" id="PF12537">
    <property type="entry name" value="GPHR_N"/>
    <property type="match status" value="1"/>
</dbReference>
<dbReference type="InterPro" id="IPR022535">
    <property type="entry name" value="Golgi_pH-regulator_cons_dom"/>
</dbReference>
<reference evidence="9" key="1">
    <citation type="submission" date="2017-03" db="EMBL/GenBank/DDBJ databases">
        <title>Genomes of endolithic fungi from Antarctica.</title>
        <authorList>
            <person name="Coleine C."/>
            <person name="Masonjones S."/>
            <person name="Stajich J.E."/>
        </authorList>
    </citation>
    <scope>NUCLEOTIDE SEQUENCE [LARGE SCALE GENOMIC DNA]</scope>
    <source>
        <strain evidence="9">CCFEE 5527</strain>
    </source>
</reference>
<feature type="transmembrane region" description="Helical" evidence="5">
    <location>
        <begin position="540"/>
        <end position="557"/>
    </location>
</feature>
<feature type="domain" description="Golgi pH regulator conserved" evidence="7">
    <location>
        <begin position="580"/>
        <end position="645"/>
    </location>
</feature>
<dbReference type="STRING" id="1507870.A0A1V8TGU8"/>